<feature type="region of interest" description="Disordered" evidence="1">
    <location>
        <begin position="444"/>
        <end position="473"/>
    </location>
</feature>
<dbReference type="EMBL" id="BKCJ010206281">
    <property type="protein sequence ID" value="GEY75190.1"/>
    <property type="molecule type" value="Genomic_DNA"/>
</dbReference>
<dbReference type="GO" id="GO:0006952">
    <property type="term" value="P:defense response"/>
    <property type="evidence" value="ECO:0007669"/>
    <property type="project" value="InterPro"/>
</dbReference>
<evidence type="ECO:0000256" key="1">
    <source>
        <dbReference type="SAM" id="MobiDB-lite"/>
    </source>
</evidence>
<feature type="transmembrane region" description="Helical" evidence="2">
    <location>
        <begin position="303"/>
        <end position="323"/>
    </location>
</feature>
<organism evidence="3">
    <name type="scientific">Tanacetum cinerariifolium</name>
    <name type="common">Dalmatian daisy</name>
    <name type="synonym">Chrysanthemum cinerariifolium</name>
    <dbReference type="NCBI Taxonomy" id="118510"/>
    <lineage>
        <taxon>Eukaryota</taxon>
        <taxon>Viridiplantae</taxon>
        <taxon>Streptophyta</taxon>
        <taxon>Embryophyta</taxon>
        <taxon>Tracheophyta</taxon>
        <taxon>Spermatophyta</taxon>
        <taxon>Magnoliopsida</taxon>
        <taxon>eudicotyledons</taxon>
        <taxon>Gunneridae</taxon>
        <taxon>Pentapetalae</taxon>
        <taxon>asterids</taxon>
        <taxon>campanulids</taxon>
        <taxon>Asterales</taxon>
        <taxon>Asteraceae</taxon>
        <taxon>Asteroideae</taxon>
        <taxon>Anthemideae</taxon>
        <taxon>Anthemidinae</taxon>
        <taxon>Tanacetum</taxon>
    </lineage>
</organism>
<name>A0A699HXB0_TANCI</name>
<dbReference type="InterPro" id="IPR044974">
    <property type="entry name" value="Disease_R_plants"/>
</dbReference>
<dbReference type="PANTHER" id="PTHR11017:SF313">
    <property type="entry name" value="TIR DOMAIN, P-LOOP CONTAINING NUCLEOSIDE TRIPHOSPHATE HYDROLASE"/>
    <property type="match status" value="1"/>
</dbReference>
<dbReference type="AlphaFoldDB" id="A0A699HXB0"/>
<keyword evidence="2" id="KW-0812">Transmembrane</keyword>
<evidence type="ECO:0000256" key="2">
    <source>
        <dbReference type="SAM" id="Phobius"/>
    </source>
</evidence>
<accession>A0A699HXB0</accession>
<reference evidence="3" key="1">
    <citation type="journal article" date="2019" name="Sci. Rep.">
        <title>Draft genome of Tanacetum cinerariifolium, the natural source of mosquito coil.</title>
        <authorList>
            <person name="Yamashiro T."/>
            <person name="Shiraishi A."/>
            <person name="Satake H."/>
            <person name="Nakayama K."/>
        </authorList>
    </citation>
    <scope>NUCLEOTIDE SEQUENCE</scope>
</reference>
<feature type="compositionally biased region" description="Acidic residues" evidence="1">
    <location>
        <begin position="444"/>
        <end position="470"/>
    </location>
</feature>
<proteinExistence type="predicted"/>
<keyword evidence="2" id="KW-0472">Membrane</keyword>
<keyword evidence="2" id="KW-1133">Transmembrane helix</keyword>
<sequence length="533" mass="61175">RISSTNFNLARIRDLVRQESPRKPGMRSRLWDHEESFNVLKLRKGTGDIIGLCLDMRMLKNQTLRGSFELQTDTLSNLDNLKLLQLNYVHINGSYENFPEELKWLCMHGLQPRQKRLNGSCSKDKRSLGSLKILDLSFCEQLWRLSGFSELPALERLIVTNCIRLVQVCESVEQCAELSLIDLSYCYNLEKLPTSLGKLKVKTLLLDGCGLHERPAEMRGMDSQEMVRATNSQEFSCAIPNPEMSTLKLEAVFELYNPWSIETEGMFKTQSMSGAVNILCSLGWNNSYDTSVRRRGRQIYYEFGIFSTLYLVGGVVCGGWGWWGRGEAMPNWIRDRNKGPTISFTIPLSPKNLRGLNFCNVQQYSEFFKVPSITISNVTKNITWIYNHLILGAQIENKFIIFLSHWMFGANEMEAGDQVTITETQRTQHDNQLTEECGISLMCDDDDDGDDDNDDDSDDDDDGDDDDDDDGRMKEEDVLSYYKSWKHIIGKDLSAFQSAIREYILQNKHFSWDYVSYYNKIVYKVPDAKNSIG</sequence>
<comment type="caution">
    <text evidence="3">The sequence shown here is derived from an EMBL/GenBank/DDBJ whole genome shotgun (WGS) entry which is preliminary data.</text>
</comment>
<dbReference type="Gene3D" id="3.80.10.10">
    <property type="entry name" value="Ribonuclease Inhibitor"/>
    <property type="match status" value="1"/>
</dbReference>
<evidence type="ECO:0008006" key="4">
    <source>
        <dbReference type="Google" id="ProtNLM"/>
    </source>
</evidence>
<dbReference type="SUPFAM" id="SSF52058">
    <property type="entry name" value="L domain-like"/>
    <property type="match status" value="1"/>
</dbReference>
<protein>
    <recommendedName>
        <fullName evidence="4">Toll/interleukin-1 receptor (TIR) domain-containing protein</fullName>
    </recommendedName>
</protein>
<dbReference type="PANTHER" id="PTHR11017">
    <property type="entry name" value="LEUCINE-RICH REPEAT-CONTAINING PROTEIN"/>
    <property type="match status" value="1"/>
</dbReference>
<evidence type="ECO:0000313" key="3">
    <source>
        <dbReference type="EMBL" id="GEY75190.1"/>
    </source>
</evidence>
<feature type="non-terminal residue" evidence="3">
    <location>
        <position position="1"/>
    </location>
</feature>
<gene>
    <name evidence="3" type="ORF">Tci_447164</name>
</gene>
<dbReference type="InterPro" id="IPR032675">
    <property type="entry name" value="LRR_dom_sf"/>
</dbReference>